<dbReference type="AlphaFoldDB" id="A0A9D4GCX0"/>
<organism evidence="2 3">
    <name type="scientific">Dreissena polymorpha</name>
    <name type="common">Zebra mussel</name>
    <name type="synonym">Mytilus polymorpha</name>
    <dbReference type="NCBI Taxonomy" id="45954"/>
    <lineage>
        <taxon>Eukaryota</taxon>
        <taxon>Metazoa</taxon>
        <taxon>Spiralia</taxon>
        <taxon>Lophotrochozoa</taxon>
        <taxon>Mollusca</taxon>
        <taxon>Bivalvia</taxon>
        <taxon>Autobranchia</taxon>
        <taxon>Heteroconchia</taxon>
        <taxon>Euheterodonta</taxon>
        <taxon>Imparidentia</taxon>
        <taxon>Neoheterodontei</taxon>
        <taxon>Myida</taxon>
        <taxon>Dreissenoidea</taxon>
        <taxon>Dreissenidae</taxon>
        <taxon>Dreissena</taxon>
    </lineage>
</organism>
<gene>
    <name evidence="2" type="ORF">DPMN_143076</name>
</gene>
<evidence type="ECO:0000313" key="2">
    <source>
        <dbReference type="EMBL" id="KAH3814572.1"/>
    </source>
</evidence>
<accession>A0A9D4GCX0</accession>
<evidence type="ECO:0000313" key="3">
    <source>
        <dbReference type="Proteomes" id="UP000828390"/>
    </source>
</evidence>
<feature type="chain" id="PRO_5039679621" evidence="1">
    <location>
        <begin position="20"/>
        <end position="97"/>
    </location>
</feature>
<proteinExistence type="predicted"/>
<dbReference type="EMBL" id="JAIWYP010000006">
    <property type="protein sequence ID" value="KAH3814572.1"/>
    <property type="molecule type" value="Genomic_DNA"/>
</dbReference>
<keyword evidence="3" id="KW-1185">Reference proteome</keyword>
<dbReference type="Proteomes" id="UP000828390">
    <property type="component" value="Unassembled WGS sequence"/>
</dbReference>
<protein>
    <submittedName>
        <fullName evidence="2">Uncharacterized protein</fullName>
    </submittedName>
</protein>
<name>A0A9D4GCX0_DREPO</name>
<sequence>MKVCFLALALFGCIALVWSENCDTVADCTETLCLHLDHHITCDWPQECNNGICHGWCSCGTPRECGVTGDCRGTIDCQDHQKAPHCIEGRCKCISID</sequence>
<reference evidence="2" key="1">
    <citation type="journal article" date="2019" name="bioRxiv">
        <title>The Genome of the Zebra Mussel, Dreissena polymorpha: A Resource for Invasive Species Research.</title>
        <authorList>
            <person name="McCartney M.A."/>
            <person name="Auch B."/>
            <person name="Kono T."/>
            <person name="Mallez S."/>
            <person name="Zhang Y."/>
            <person name="Obille A."/>
            <person name="Becker A."/>
            <person name="Abrahante J.E."/>
            <person name="Garbe J."/>
            <person name="Badalamenti J.P."/>
            <person name="Herman A."/>
            <person name="Mangelson H."/>
            <person name="Liachko I."/>
            <person name="Sullivan S."/>
            <person name="Sone E.D."/>
            <person name="Koren S."/>
            <person name="Silverstein K.A.T."/>
            <person name="Beckman K.B."/>
            <person name="Gohl D.M."/>
        </authorList>
    </citation>
    <scope>NUCLEOTIDE SEQUENCE</scope>
    <source>
        <strain evidence="2">Duluth1</strain>
        <tissue evidence="2">Whole animal</tissue>
    </source>
</reference>
<evidence type="ECO:0000256" key="1">
    <source>
        <dbReference type="SAM" id="SignalP"/>
    </source>
</evidence>
<reference evidence="2" key="2">
    <citation type="submission" date="2020-11" db="EMBL/GenBank/DDBJ databases">
        <authorList>
            <person name="McCartney M.A."/>
            <person name="Auch B."/>
            <person name="Kono T."/>
            <person name="Mallez S."/>
            <person name="Becker A."/>
            <person name="Gohl D.M."/>
            <person name="Silverstein K.A.T."/>
            <person name="Koren S."/>
            <person name="Bechman K.B."/>
            <person name="Herman A."/>
            <person name="Abrahante J.E."/>
            <person name="Garbe J."/>
        </authorList>
    </citation>
    <scope>NUCLEOTIDE SEQUENCE</scope>
    <source>
        <strain evidence="2">Duluth1</strain>
        <tissue evidence="2">Whole animal</tissue>
    </source>
</reference>
<comment type="caution">
    <text evidence="2">The sequence shown here is derived from an EMBL/GenBank/DDBJ whole genome shotgun (WGS) entry which is preliminary data.</text>
</comment>
<feature type="signal peptide" evidence="1">
    <location>
        <begin position="1"/>
        <end position="19"/>
    </location>
</feature>
<keyword evidence="1" id="KW-0732">Signal</keyword>